<keyword evidence="1" id="KW-0808">Transferase</keyword>
<dbReference type="PANTHER" id="PTHR28037">
    <property type="entry name" value="ALCOHOL O-ACETYLTRANSFERASE 1-RELATED"/>
    <property type="match status" value="1"/>
</dbReference>
<dbReference type="GO" id="GO:0016740">
    <property type="term" value="F:transferase activity"/>
    <property type="evidence" value="ECO:0007669"/>
    <property type="project" value="UniProtKB-KW"/>
</dbReference>
<protein>
    <submittedName>
        <fullName evidence="1">Alcohol acetyltransferase</fullName>
    </submittedName>
</protein>
<dbReference type="EMBL" id="FOSJ01000015">
    <property type="protein sequence ID" value="SFK19828.1"/>
    <property type="molecule type" value="Genomic_DNA"/>
</dbReference>
<dbReference type="PANTHER" id="PTHR28037:SF1">
    <property type="entry name" value="ALCOHOL O-ACETYLTRANSFERASE 1-RELATED"/>
    <property type="match status" value="1"/>
</dbReference>
<proteinExistence type="predicted"/>
<name>A0A1I3XK25_9LACT</name>
<gene>
    <name evidence="1" type="ORF">SAMN04488569_10159</name>
</gene>
<dbReference type="Pfam" id="PF07247">
    <property type="entry name" value="AATase"/>
    <property type="match status" value="1"/>
</dbReference>
<dbReference type="STRING" id="258723.GCA_900169305_01715"/>
<sequence>MEKQKWVRLDNASNIFLAAKNNVDTKVFRLSAELKGDVNPRHLQRALDRVYEQYALYHSVLRRGIFWYYLEESELRPVIRPETTSPCATIYHFDRKELLFRVLYHKNRVHLEVFHALSDGTGALWFFEDLISEYVSFKYLEPSDIEKNPDQKRITNQSEDSFAQYFRKSRQKNFTKATLSALEKIYLDREADREIKSNKLELSTDDTTNELETNRGKNKKEQHIYRIKGTRTPDNRMRVIELELSLKKIIELAKQYNVSLTVYLIALYIISVYQTKEEKSGKATVTISVPVNLRQFFPSSSARNFFTTTHLAITFENERELDLAEICQELSRQLKAQTSPTYLEKRVNRFISFELNPFIRVTVRPLKDLILKLINLSNNRNVTVAMSNLGKANFPTEVLPYIQGIYFHTSAIRPQFCMISHEDCLTLSFTTPFIETDIQKKFVELLTEQSIEVIVGTNRVTKEELESQIK</sequence>
<dbReference type="RefSeq" id="WP_091896943.1">
    <property type="nucleotide sequence ID" value="NZ_FOSJ01000015.1"/>
</dbReference>
<keyword evidence="2" id="KW-1185">Reference proteome</keyword>
<dbReference type="OrthoDB" id="4876345at2"/>
<dbReference type="InterPro" id="IPR052058">
    <property type="entry name" value="Alcohol_O-acetyltransferase"/>
</dbReference>
<evidence type="ECO:0000313" key="1">
    <source>
        <dbReference type="EMBL" id="SFK19828.1"/>
    </source>
</evidence>
<organism evidence="1 2">
    <name type="scientific">Marinilactibacillus piezotolerans</name>
    <dbReference type="NCBI Taxonomy" id="258723"/>
    <lineage>
        <taxon>Bacteria</taxon>
        <taxon>Bacillati</taxon>
        <taxon>Bacillota</taxon>
        <taxon>Bacilli</taxon>
        <taxon>Lactobacillales</taxon>
        <taxon>Carnobacteriaceae</taxon>
        <taxon>Marinilactibacillus</taxon>
    </lineage>
</organism>
<dbReference type="InterPro" id="IPR010828">
    <property type="entry name" value="Atf2/Sli1-like"/>
</dbReference>
<accession>A0A1I3XK25</accession>
<dbReference type="Proteomes" id="UP000199589">
    <property type="component" value="Unassembled WGS sequence"/>
</dbReference>
<reference evidence="2" key="1">
    <citation type="submission" date="2016-10" db="EMBL/GenBank/DDBJ databases">
        <authorList>
            <person name="Varghese N."/>
            <person name="Submissions S."/>
        </authorList>
    </citation>
    <scope>NUCLEOTIDE SEQUENCE [LARGE SCALE GENOMIC DNA]</scope>
    <source>
        <strain evidence="2">DSM 16108</strain>
    </source>
</reference>
<dbReference type="AlphaFoldDB" id="A0A1I3XK25"/>
<evidence type="ECO:0000313" key="2">
    <source>
        <dbReference type="Proteomes" id="UP000199589"/>
    </source>
</evidence>